<protein>
    <recommendedName>
        <fullName evidence="8">Major facilitator superfamily (MFS) profile domain-containing protein</fullName>
    </recommendedName>
</protein>
<dbReference type="GeneID" id="95982677"/>
<evidence type="ECO:0000313" key="9">
    <source>
        <dbReference type="EMBL" id="KAL1410692.1"/>
    </source>
</evidence>
<name>A0ABR3Q881_9TREE</name>
<feature type="compositionally biased region" description="Pro residues" evidence="6">
    <location>
        <begin position="872"/>
        <end position="900"/>
    </location>
</feature>
<feature type="transmembrane region" description="Helical" evidence="7">
    <location>
        <begin position="107"/>
        <end position="127"/>
    </location>
</feature>
<feature type="region of interest" description="Disordered" evidence="6">
    <location>
        <begin position="1189"/>
        <end position="1363"/>
    </location>
</feature>
<feature type="region of interest" description="Disordered" evidence="6">
    <location>
        <begin position="833"/>
        <end position="852"/>
    </location>
</feature>
<dbReference type="PANTHER" id="PTHR48022:SF68">
    <property type="entry name" value="MAJOR FACILITATOR SUPERFAMILY (MFS) PROFILE DOMAIN-CONTAINING PROTEIN-RELATED"/>
    <property type="match status" value="1"/>
</dbReference>
<feature type="compositionally biased region" description="Low complexity" evidence="6">
    <location>
        <begin position="1106"/>
        <end position="1117"/>
    </location>
</feature>
<dbReference type="InterPro" id="IPR005828">
    <property type="entry name" value="MFS_sugar_transport-like"/>
</dbReference>
<evidence type="ECO:0000256" key="4">
    <source>
        <dbReference type="ARBA" id="ARBA00022989"/>
    </source>
</evidence>
<comment type="caution">
    <text evidence="9">The sequence shown here is derived from an EMBL/GenBank/DDBJ whole genome shotgun (WGS) entry which is preliminary data.</text>
</comment>
<dbReference type="InterPro" id="IPR005829">
    <property type="entry name" value="Sugar_transporter_CS"/>
</dbReference>
<evidence type="ECO:0000259" key="8">
    <source>
        <dbReference type="PROSITE" id="PS50850"/>
    </source>
</evidence>
<sequence>MAAPTSNKPASEADSPQLDEKFDLDVMGPDGHTPLASEFLHLSRWQATKVFWRATMCCFFAGVCVLMEGYQGSVAGSIVSNVGFIDQFGTLVEKTGKKALAAEFVSAWGGTGAAFGILGHQLITLVADKWGRRVAFALAAIAVIAGVLVEQFVTTMPGWLGAKMVAGLAGGMGQATSLLYISEVAPVQNRGALLCCYGLFLALGQLSSAIALEIVNVTNPHHWRLAIYSEWVLVGLFLLCLPFIVESPWYYARKGLDEQAKAALRKLNGGVEGYNVEHEYLVMKTELEQEQAARRNIGASTYQEIFMGTNFRRTMASFFGVIMLQWSGASVVFSYATYFLQQAGIKKPFQATCIVYSLLVAMVIVSFYTTERFGRRTLIFTGGTGCFVCNVILGALGTLKRTDAVLNATLGVICIWVLFYAGCLAGVGWGLTSEISTPRLRARTTGVVVSMSMCFSLMFGYTVPLMLAATGKGARNWGVKTMFLFACLGGIGLVVNFFILPEVGGRTFSEVDEMYEKGVPPRKMKDRTPSTSDRRRRAPVQRDIIARSVRPNTPPVPPPELESTPTSLPPVAGPYLVHDRRCHAAPVGRGGIEGFHGPTWTRYTRHALPAEVYVHEYFMLDQEHEFLFWLFFAILHFAGPFMAKGAPHFRRALDELGAANVAAAVLANCPNVKLITRMFTEPSLDREDIDDLEKANAAAGSNGAYIVTLVRFLGPHPTVSSTYIGLARARGLFTRLPADREPRLLQRQKEHHQGKTRGRCKLDARRRCDGNIKSKEGPGNDPTFEEYIVQSFYTSRTTIPRLLHNVCPLLFPGAPKPMAPMVPKLADFADELINDGGGKDAGDDVDSGAESEDDVVWIPTARSHTPAARGARPPPSQPPPPPDAPPPDAPTPALPAPSPPKYRKPPYVFGSDPLESQDGFIPDDDIQLIGKRQSIRNVEPSRPVSATTSPAKTRVSPLSESQLLCASFEFGLTQGAEFLMMMVGGQKREQDIWWNELVNFHGIPLPELPAWYKTANTANGLGLAWSPKADDEWHSSTAPRPIVEDDLNALVAGVAFVPVDFPAHDAVAENISTTAASASARPLPRPPVSVATILSTPAPREPLMHGTSSSAAGGPSTVLPATTPGTPPADSDSVSQATLLSLAHLDRAEFLARPRQAPRQPNTVEERDAAFYFDGEGEDQFQLSAEEFFDSNDDNEDDEDKDEDDDDDEGDDDKDFEDDKDMDVAPRERGAAEGLADGKSKVDKAKAVVQAGAAVNEVATGPANTQTETDIAAEQPKTKTPVETEAQDETSVVTQQADTTEVGAQTAAAEAETELDTGTPANTEEAAIDGEQVTTSAAQPATLVDTGATTDAETTDEWELVEA</sequence>
<dbReference type="RefSeq" id="XP_069210636.1">
    <property type="nucleotide sequence ID" value="XM_069350250.1"/>
</dbReference>
<feature type="transmembrane region" description="Helical" evidence="7">
    <location>
        <begin position="159"/>
        <end position="180"/>
    </location>
</feature>
<organism evidence="9 10">
    <name type="scientific">Vanrija albida</name>
    <dbReference type="NCBI Taxonomy" id="181172"/>
    <lineage>
        <taxon>Eukaryota</taxon>
        <taxon>Fungi</taxon>
        <taxon>Dikarya</taxon>
        <taxon>Basidiomycota</taxon>
        <taxon>Agaricomycotina</taxon>
        <taxon>Tremellomycetes</taxon>
        <taxon>Trichosporonales</taxon>
        <taxon>Trichosporonaceae</taxon>
        <taxon>Vanrija</taxon>
    </lineage>
</organism>
<feature type="compositionally biased region" description="Polar residues" evidence="6">
    <location>
        <begin position="944"/>
        <end position="953"/>
    </location>
</feature>
<evidence type="ECO:0000256" key="2">
    <source>
        <dbReference type="ARBA" id="ARBA00010992"/>
    </source>
</evidence>
<feature type="compositionally biased region" description="Polar residues" evidence="6">
    <location>
        <begin position="1289"/>
        <end position="1298"/>
    </location>
</feature>
<reference evidence="9 10" key="1">
    <citation type="submission" date="2023-08" db="EMBL/GenBank/DDBJ databases">
        <title>Annotated Genome Sequence of Vanrija albida AlHP1.</title>
        <authorList>
            <person name="Herzog R."/>
        </authorList>
    </citation>
    <scope>NUCLEOTIDE SEQUENCE [LARGE SCALE GENOMIC DNA]</scope>
    <source>
        <strain evidence="9 10">AlHP1</strain>
    </source>
</reference>
<evidence type="ECO:0000313" key="10">
    <source>
        <dbReference type="Proteomes" id="UP001565368"/>
    </source>
</evidence>
<feature type="transmembrane region" description="Helical" evidence="7">
    <location>
        <begin position="444"/>
        <end position="469"/>
    </location>
</feature>
<keyword evidence="10" id="KW-1185">Reference proteome</keyword>
<feature type="transmembrane region" description="Helical" evidence="7">
    <location>
        <begin position="50"/>
        <end position="70"/>
    </location>
</feature>
<feature type="transmembrane region" description="Helical" evidence="7">
    <location>
        <begin position="316"/>
        <end position="337"/>
    </location>
</feature>
<feature type="region of interest" description="Disordered" evidence="6">
    <location>
        <begin position="1098"/>
        <end position="1135"/>
    </location>
</feature>
<feature type="compositionally biased region" description="Low complexity" evidence="6">
    <location>
        <begin position="1299"/>
        <end position="1310"/>
    </location>
</feature>
<feature type="transmembrane region" description="Helical" evidence="7">
    <location>
        <begin position="134"/>
        <end position="153"/>
    </location>
</feature>
<dbReference type="InterPro" id="IPR036259">
    <property type="entry name" value="MFS_trans_sf"/>
</dbReference>
<keyword evidence="3 7" id="KW-0812">Transmembrane</keyword>
<feature type="region of interest" description="Disordered" evidence="6">
    <location>
        <begin position="519"/>
        <end position="567"/>
    </location>
</feature>
<evidence type="ECO:0000256" key="7">
    <source>
        <dbReference type="SAM" id="Phobius"/>
    </source>
</evidence>
<feature type="transmembrane region" description="Helical" evidence="7">
    <location>
        <begin position="626"/>
        <end position="643"/>
    </location>
</feature>
<evidence type="ECO:0000256" key="6">
    <source>
        <dbReference type="SAM" id="MobiDB-lite"/>
    </source>
</evidence>
<dbReference type="Proteomes" id="UP001565368">
    <property type="component" value="Unassembled WGS sequence"/>
</dbReference>
<feature type="transmembrane region" description="Helical" evidence="7">
    <location>
        <begin position="408"/>
        <end position="432"/>
    </location>
</feature>
<feature type="transmembrane region" description="Helical" evidence="7">
    <location>
        <begin position="481"/>
        <end position="500"/>
    </location>
</feature>
<feature type="region of interest" description="Disordered" evidence="6">
    <location>
        <begin position="863"/>
        <end position="919"/>
    </location>
</feature>
<keyword evidence="5 7" id="KW-0472">Membrane</keyword>
<feature type="domain" description="Major facilitator superfamily (MFS) profile" evidence="8">
    <location>
        <begin position="57"/>
        <end position="504"/>
    </location>
</feature>
<feature type="transmembrane region" description="Helical" evidence="7">
    <location>
        <begin position="349"/>
        <end position="370"/>
    </location>
</feature>
<dbReference type="PROSITE" id="PS00217">
    <property type="entry name" value="SUGAR_TRANSPORT_2"/>
    <property type="match status" value="1"/>
</dbReference>
<comment type="subcellular location">
    <subcellularLocation>
        <location evidence="1">Membrane</location>
        <topology evidence="1">Multi-pass membrane protein</topology>
    </subcellularLocation>
</comment>
<comment type="similarity">
    <text evidence="2">Belongs to the major facilitator superfamily. Sugar transporter (TC 2.A.1.1) family.</text>
</comment>
<dbReference type="Pfam" id="PF00083">
    <property type="entry name" value="Sugar_tr"/>
    <property type="match status" value="1"/>
</dbReference>
<feature type="region of interest" description="Disordered" evidence="6">
    <location>
        <begin position="932"/>
        <end position="953"/>
    </location>
</feature>
<gene>
    <name evidence="9" type="ORF">Q8F55_001634</name>
</gene>
<feature type="compositionally biased region" description="Acidic residues" evidence="6">
    <location>
        <begin position="1189"/>
        <end position="1221"/>
    </location>
</feature>
<feature type="transmembrane region" description="Helical" evidence="7">
    <location>
        <begin position="192"/>
        <end position="211"/>
    </location>
</feature>
<feature type="compositionally biased region" description="Acidic residues" evidence="6">
    <location>
        <begin position="1353"/>
        <end position="1363"/>
    </location>
</feature>
<evidence type="ECO:0000256" key="3">
    <source>
        <dbReference type="ARBA" id="ARBA00022692"/>
    </source>
</evidence>
<evidence type="ECO:0000256" key="1">
    <source>
        <dbReference type="ARBA" id="ARBA00004141"/>
    </source>
</evidence>
<dbReference type="Gene3D" id="1.20.1250.20">
    <property type="entry name" value="MFS general substrate transporter like domains"/>
    <property type="match status" value="1"/>
</dbReference>
<accession>A0ABR3Q881</accession>
<proteinExistence type="inferred from homology"/>
<dbReference type="PROSITE" id="PS50850">
    <property type="entry name" value="MFS"/>
    <property type="match status" value="1"/>
</dbReference>
<dbReference type="InterPro" id="IPR050360">
    <property type="entry name" value="MFS_Sugar_Transporters"/>
</dbReference>
<feature type="compositionally biased region" description="Basic and acidic residues" evidence="6">
    <location>
        <begin position="1222"/>
        <end position="1246"/>
    </location>
</feature>
<dbReference type="SUPFAM" id="SSF103473">
    <property type="entry name" value="MFS general substrate transporter"/>
    <property type="match status" value="1"/>
</dbReference>
<keyword evidence="4 7" id="KW-1133">Transmembrane helix</keyword>
<feature type="compositionally biased region" description="Acidic residues" evidence="6">
    <location>
        <begin position="843"/>
        <end position="852"/>
    </location>
</feature>
<dbReference type="InterPro" id="IPR020846">
    <property type="entry name" value="MFS_dom"/>
</dbReference>
<dbReference type="PANTHER" id="PTHR48022">
    <property type="entry name" value="PLASTIDIC GLUCOSE TRANSPORTER 4"/>
    <property type="match status" value="1"/>
</dbReference>
<evidence type="ECO:0000256" key="5">
    <source>
        <dbReference type="ARBA" id="ARBA00023136"/>
    </source>
</evidence>
<feature type="transmembrane region" description="Helical" evidence="7">
    <location>
        <begin position="231"/>
        <end position="251"/>
    </location>
</feature>
<feature type="transmembrane region" description="Helical" evidence="7">
    <location>
        <begin position="377"/>
        <end position="396"/>
    </location>
</feature>
<dbReference type="EMBL" id="JBBXJM010000002">
    <property type="protein sequence ID" value="KAL1410692.1"/>
    <property type="molecule type" value="Genomic_DNA"/>
</dbReference>